<feature type="signal peptide" evidence="1">
    <location>
        <begin position="1"/>
        <end position="20"/>
    </location>
</feature>
<dbReference type="InterPro" id="IPR008930">
    <property type="entry name" value="Terpenoid_cyclase/PrenylTrfase"/>
</dbReference>
<dbReference type="Pfam" id="PF17973">
    <property type="entry name" value="bMG10"/>
    <property type="match status" value="1"/>
</dbReference>
<protein>
    <recommendedName>
        <fullName evidence="6">Alpha-2-macroglobulin</fullName>
    </recommendedName>
</protein>
<evidence type="ECO:0000256" key="1">
    <source>
        <dbReference type="SAM" id="SignalP"/>
    </source>
</evidence>
<organism evidence="4 5">
    <name type="scientific">Sphingomonas jatrophae</name>
    <dbReference type="NCBI Taxonomy" id="1166337"/>
    <lineage>
        <taxon>Bacteria</taxon>
        <taxon>Pseudomonadati</taxon>
        <taxon>Pseudomonadota</taxon>
        <taxon>Alphaproteobacteria</taxon>
        <taxon>Sphingomonadales</taxon>
        <taxon>Sphingomonadaceae</taxon>
        <taxon>Sphingomonas</taxon>
    </lineage>
</organism>
<evidence type="ECO:0000313" key="4">
    <source>
        <dbReference type="EMBL" id="SFS05421.1"/>
    </source>
</evidence>
<dbReference type="OrthoDB" id="9767116at2"/>
<dbReference type="Pfam" id="PF07703">
    <property type="entry name" value="A2M_BRD"/>
    <property type="match status" value="1"/>
</dbReference>
<dbReference type="InterPro" id="IPR001599">
    <property type="entry name" value="Macroglobln_a2"/>
</dbReference>
<dbReference type="InterPro" id="IPR041246">
    <property type="entry name" value="Bact_MG10"/>
</dbReference>
<feature type="domain" description="Alpha-2-macroglobulin bait region" evidence="2">
    <location>
        <begin position="1009"/>
        <end position="1185"/>
    </location>
</feature>
<dbReference type="PANTHER" id="PTHR40094">
    <property type="entry name" value="ALPHA-2-MACROGLOBULIN HOMOLOG"/>
    <property type="match status" value="1"/>
</dbReference>
<dbReference type="InterPro" id="IPR051802">
    <property type="entry name" value="YfhM-like"/>
</dbReference>
<dbReference type="Gene3D" id="1.50.10.20">
    <property type="match status" value="1"/>
</dbReference>
<sequence>MRWAKLGVVALALAAVGATADVSPKVESATPGFGGGSIERFTFIFSEPMVPLGDPRAAPPVTSACPVGGQGRWIDARSFVWDYARPLPGGVSCRFTLVDGLKSARGAGIGGERSFLADAGGPTARAVLAGQIGGEIEEGAAFLVAASLAPDPASVAREAYCAVDGIGEKIPVDLLPPGTAGEVLGELDPDGWEVGNFLDEAGLPKPLPKAGAARTRALAGVVALKCRRPLPPGRDMALVWPASIAAPGGKLAGAERRFDFTVRKAFEARFECARVNPRAGCNPVQPAYVRFTAPIPRAQAEALRIEVGGRTLTPRIEDKGAQVSSVTFDKPLPSAATGQLSLPADLRDLSGRPLANARRFPLEVRFDAAPPLVKFAADFGILEAKEGGVLPVTVRAVEPALAGHIAGIGGGALKVEGGDGAVAAWLRRIDKAAENDWRDEKRGGESVTVNMTGAASILAGEGRAKPLNLALPGKGKDFEVVGVPLGKPGFYVVELASPALGRALLGRDAPRYVAAGALVTNMAVHFKWGRASSLAWVTSLDGGKPVAGAAITVSDSCTGAALAEGRTDAQGRLLVAKPLGDPSTYGSCDENSENHPLMISARAAGDYSFTMSKWADGIAPTDFELPFGWSEQGPIVHTVFDRTLIRQGESVAMKQILRRPVATGFAAEGFAGLLRLTHRGSDTEFDVPLAIGRDGVGETRWTAPKGAPLGDYDLAVIAGDTRIDTGQSLRVDEYRLPTMRAAVSGPKAAQVRPKAVPLDLFVGYLSGGGAANLPVAVRAAFSADERAPKGWDGWSFGGRRVKPGVTPLDGDNNEVTAPWPPAQTLPVTLDRQGAARTSIEVPAAIDGPAVMAVEMDYQDANGETLTAASNITLHTAAVRIGLKTDGWMMKDDDLRLKLVALDPEGRPIKGQRIKVALYSREILSARRRLIGGFYAYDNNARVTELDAICSATTDAQGLASCALDPGVSGEVYAVATAQDDEGRETRATTSVWLAGEDEWWFGGDNGDRMDLIPEARDYAAGATARLQVRMPFRSATALVTVEREGVLSSFVTQLSGKDPVVEVPLAGTYAPDVYVSVLAVRGRIGGWRLWLADFARRWHLPFFSREGAAPTALVDLAKPSYRLGLAKLNVGWEAHRLDVQVKADRAAYHVRETAQVAVQVTAPGKVPPKSAEIAFAAVDEAILQLAPNDSWKLIDAMMGERPLSVVTSTAAMQVVGKRHYGRKALAAGGGGGDLGAVNREDFRPVLLWRGRVPLDAAGRARVAVPLSDSLSAFRLVAIATAGSDRFGTGEAVIRTVQDLAIYPGLPPLVREGDRYAAGFTLRNGSNRAMTVTATAETSPRIGRAPPLTVTIPAGGAVPVNWHLTAPAGIGRVAWTVNARASGGAADRLTAAQEIVPAIPVETWAATLLRVGEGGSLPIAAPTGALPGRGGVEVRLTAALEPPLAGVRAYMVAYPYSCLEQRASRAVALGDAAMWGRVAGDLPAYFDGDGLLRYWPVDGAEGSEALTAYILSIASEAGLPLPESARARMVQALAGVVDGRIAHDGPGGGERRLLKLAALGALARAGAANAGMFGQIGLAARDMPTSALTDWIVALDRTPGADPAAKAEALSVLRGRLVYEGSRLDLVDQGAAPWWMMVSGDEMAARALLVALGRQGFASEAPRMMVGLSLRQRRGHWDTTPANAWGAIAARRFAAAFPAAAVAGTTTLQLGSSTQTRGWPLANPLVRLPLPRAPSPLLLSQAGGAGPWAQVVVKAAVPLTAPLSAGYRIARTVTPIVQKVPGRLTRGDVLRVRLTVDAGAERNWVVVDDPIPAGATIVGGLGGQSAQMAEAASGGEGVSPAYVERAQDAWRGYWSWVPRGRFVAEYAVRLNGVGTFQLPPTRVEAMYSPDIRAAIPNRPVTVAAR</sequence>
<dbReference type="STRING" id="1166337.SAMN05192580_3095"/>
<dbReference type="Pfam" id="PF00207">
    <property type="entry name" value="A2M"/>
    <property type="match status" value="1"/>
</dbReference>
<dbReference type="Proteomes" id="UP000198824">
    <property type="component" value="Unassembled WGS sequence"/>
</dbReference>
<dbReference type="InterPro" id="IPR011625">
    <property type="entry name" value="A2M_N_BRD"/>
</dbReference>
<keyword evidence="1" id="KW-0732">Signal</keyword>
<accession>A0A1I6LPR3</accession>
<evidence type="ECO:0000259" key="2">
    <source>
        <dbReference type="SMART" id="SM01359"/>
    </source>
</evidence>
<keyword evidence="5" id="KW-1185">Reference proteome</keyword>
<evidence type="ECO:0000259" key="3">
    <source>
        <dbReference type="SMART" id="SM01360"/>
    </source>
</evidence>
<dbReference type="SMART" id="SM01360">
    <property type="entry name" value="A2M"/>
    <property type="match status" value="1"/>
</dbReference>
<reference evidence="4 5" key="1">
    <citation type="submission" date="2016-10" db="EMBL/GenBank/DDBJ databases">
        <authorList>
            <person name="de Groot N.N."/>
        </authorList>
    </citation>
    <scope>NUCLEOTIDE SEQUENCE [LARGE SCALE GENOMIC DNA]</scope>
    <source>
        <strain evidence="4 5">S5-249</strain>
    </source>
</reference>
<dbReference type="InterPro" id="IPR021868">
    <property type="entry name" value="Alpha_2_Macroglob_MG3"/>
</dbReference>
<feature type="domain" description="Alpha-2-macroglobulin" evidence="3">
    <location>
        <begin position="1245"/>
        <end position="1335"/>
    </location>
</feature>
<dbReference type="RefSeq" id="WP_093315864.1">
    <property type="nucleotide sequence ID" value="NZ_FOZG01000002.1"/>
</dbReference>
<dbReference type="GO" id="GO:0004866">
    <property type="term" value="F:endopeptidase inhibitor activity"/>
    <property type="evidence" value="ECO:0007669"/>
    <property type="project" value="InterPro"/>
</dbReference>
<dbReference type="Pfam" id="PF11974">
    <property type="entry name" value="bMG3"/>
    <property type="match status" value="1"/>
</dbReference>
<evidence type="ECO:0000313" key="5">
    <source>
        <dbReference type="Proteomes" id="UP000198824"/>
    </source>
</evidence>
<dbReference type="SMART" id="SM01359">
    <property type="entry name" value="A2M_N_2"/>
    <property type="match status" value="1"/>
</dbReference>
<dbReference type="PANTHER" id="PTHR40094:SF1">
    <property type="entry name" value="UBIQUITIN DOMAIN-CONTAINING PROTEIN"/>
    <property type="match status" value="1"/>
</dbReference>
<proteinExistence type="predicted"/>
<gene>
    <name evidence="4" type="ORF">SAMN05192580_3095</name>
</gene>
<dbReference type="EMBL" id="FOZG01000002">
    <property type="protein sequence ID" value="SFS05421.1"/>
    <property type="molecule type" value="Genomic_DNA"/>
</dbReference>
<name>A0A1I6LPR3_9SPHN</name>
<feature type="chain" id="PRO_5011682407" description="Alpha-2-macroglobulin" evidence="1">
    <location>
        <begin position="21"/>
        <end position="1904"/>
    </location>
</feature>
<dbReference type="SUPFAM" id="SSF48239">
    <property type="entry name" value="Terpenoid cyclases/Protein prenyltransferases"/>
    <property type="match status" value="1"/>
</dbReference>
<evidence type="ECO:0008006" key="6">
    <source>
        <dbReference type="Google" id="ProtNLM"/>
    </source>
</evidence>